<evidence type="ECO:0000256" key="2">
    <source>
        <dbReference type="SAM" id="SignalP"/>
    </source>
</evidence>
<dbReference type="GO" id="GO:0015679">
    <property type="term" value="P:plasma membrane copper ion transport"/>
    <property type="evidence" value="ECO:0007669"/>
    <property type="project" value="TreeGrafter"/>
</dbReference>
<dbReference type="Gene3D" id="2.40.30.170">
    <property type="match status" value="1"/>
</dbReference>
<dbReference type="Proteomes" id="UP000017842">
    <property type="component" value="Unassembled WGS sequence"/>
</dbReference>
<dbReference type="PANTHER" id="PTHR30097">
    <property type="entry name" value="CATION EFFLUX SYSTEM PROTEIN CUSB"/>
    <property type="match status" value="1"/>
</dbReference>
<dbReference type="AlphaFoldDB" id="V5B3R2"/>
<dbReference type="Gene3D" id="1.10.287.470">
    <property type="entry name" value="Helix hairpin bin"/>
    <property type="match status" value="1"/>
</dbReference>
<feature type="domain" description="CzcB-like alpha-helical hairpin" evidence="3">
    <location>
        <begin position="105"/>
        <end position="162"/>
    </location>
</feature>
<keyword evidence="6" id="KW-1185">Reference proteome</keyword>
<dbReference type="GO" id="GO:0060003">
    <property type="term" value="P:copper ion export"/>
    <property type="evidence" value="ECO:0007669"/>
    <property type="project" value="TreeGrafter"/>
</dbReference>
<accession>V5B3R2</accession>
<feature type="domain" description="CzcB-like barrel-sandwich hybrid" evidence="4">
    <location>
        <begin position="69"/>
        <end position="216"/>
    </location>
</feature>
<feature type="chain" id="PRO_5004731149" evidence="2">
    <location>
        <begin position="22"/>
        <end position="367"/>
    </location>
</feature>
<dbReference type="Gene3D" id="2.40.50.100">
    <property type="match status" value="1"/>
</dbReference>
<evidence type="ECO:0000313" key="6">
    <source>
        <dbReference type="Proteomes" id="UP000017842"/>
    </source>
</evidence>
<dbReference type="eggNOG" id="COG0845">
    <property type="taxonomic scope" value="Bacteria"/>
</dbReference>
<dbReference type="Pfam" id="PF25973">
    <property type="entry name" value="BSH_CzcB"/>
    <property type="match status" value="1"/>
</dbReference>
<keyword evidence="1" id="KW-0813">Transport</keyword>
<feature type="signal peptide" evidence="2">
    <location>
        <begin position="1"/>
        <end position="21"/>
    </location>
</feature>
<proteinExistence type="predicted"/>
<comment type="caution">
    <text evidence="5">The sequence shown here is derived from an EMBL/GenBank/DDBJ whole genome shotgun (WGS) entry which is preliminary data.</text>
</comment>
<dbReference type="SUPFAM" id="SSF111369">
    <property type="entry name" value="HlyD-like secretion proteins"/>
    <property type="match status" value="1"/>
</dbReference>
<evidence type="ECO:0000313" key="5">
    <source>
        <dbReference type="EMBL" id="ESS67835.1"/>
    </source>
</evidence>
<gene>
    <name evidence="5" type="primary">nccB</name>
    <name evidence="5" type="ORF">MGMO_156c00030</name>
</gene>
<dbReference type="PANTHER" id="PTHR30097:SF4">
    <property type="entry name" value="SLR6042 PROTEIN"/>
    <property type="match status" value="1"/>
</dbReference>
<dbReference type="STRING" id="1116472.MGMO_156c00030"/>
<organism evidence="5 6">
    <name type="scientific">Methyloglobulus morosus KoM1</name>
    <dbReference type="NCBI Taxonomy" id="1116472"/>
    <lineage>
        <taxon>Bacteria</taxon>
        <taxon>Pseudomonadati</taxon>
        <taxon>Pseudomonadota</taxon>
        <taxon>Gammaproteobacteria</taxon>
        <taxon>Methylococcales</taxon>
        <taxon>Methylococcaceae</taxon>
        <taxon>Methyloglobulus</taxon>
    </lineage>
</organism>
<reference evidence="5 6" key="1">
    <citation type="journal article" date="2013" name="Genome Announc.">
        <title>Draft Genome Sequence of the Methanotrophic Gammaproteobacterium Methyloglobulus morosus DSM 22980 Strain KoM1.</title>
        <authorList>
            <person name="Poehlein A."/>
            <person name="Deutzmann J.S."/>
            <person name="Daniel R."/>
            <person name="Simeonova D.D."/>
        </authorList>
    </citation>
    <scope>NUCLEOTIDE SEQUENCE [LARGE SCALE GENOMIC DNA]</scope>
    <source>
        <strain evidence="5 6">KoM1</strain>
    </source>
</reference>
<dbReference type="PATRIC" id="fig|1116472.3.peg.3699"/>
<keyword evidence="2" id="KW-0732">Signal</keyword>
<dbReference type="Pfam" id="PF25893">
    <property type="entry name" value="HH_CzcB"/>
    <property type="match status" value="1"/>
</dbReference>
<evidence type="ECO:0000259" key="4">
    <source>
        <dbReference type="Pfam" id="PF25973"/>
    </source>
</evidence>
<name>V5B3R2_9GAMM</name>
<evidence type="ECO:0000256" key="1">
    <source>
        <dbReference type="ARBA" id="ARBA00022448"/>
    </source>
</evidence>
<evidence type="ECO:0000259" key="3">
    <source>
        <dbReference type="Pfam" id="PF25893"/>
    </source>
</evidence>
<dbReference type="EMBL" id="AYLO01000143">
    <property type="protein sequence ID" value="ESS67835.1"/>
    <property type="molecule type" value="Genomic_DNA"/>
</dbReference>
<dbReference type="InterPro" id="IPR058647">
    <property type="entry name" value="BSH_CzcB-like"/>
</dbReference>
<dbReference type="RefSeq" id="WP_023496309.1">
    <property type="nucleotide sequence ID" value="NZ_AYLO01000143.1"/>
</dbReference>
<dbReference type="OrthoDB" id="9806939at2"/>
<dbReference type="InterPro" id="IPR058648">
    <property type="entry name" value="HH_CzcB-like"/>
</dbReference>
<protein>
    <submittedName>
        <fullName evidence="5">Nickel-cobalt-cadmium resistance protein NccB</fullName>
    </submittedName>
</protein>
<dbReference type="InterPro" id="IPR051909">
    <property type="entry name" value="MFP_Cation_Efflux"/>
</dbReference>
<sequence length="367" mass="39471">MRRLKIITLLGLLALSPISRADNSHFIALSQQQVDNLGIKMGKLEPVSRVPLFTAPAKVIVPPSHEFIVSTTQAGLIVKMNASVGDKVAKGEVLGLINSPDLLALQSNYLKAVGALKLASATYNRDKTLRKEGVISGRGEQESFSRYNASTIEVNQARQLLQIAGMPAIEIKQLDSTGQLASQVSIRSPISGRVIERMAVSGTHVDPLSPLYRIANLDELWLEINIPQDHIDDVKIGDKVQVEGSLTEAEINVLGQSVNPENQTVLARAVIKTNPSAVRVGQKVNIQHLQASDAVTYQLPDVAIAHHEGKTYVFIREKDGFKAIQVTILGKQAGGSVITGNFTGDEDIAINNASAIKATMLGLGNTE</sequence>
<dbReference type="GO" id="GO:0046914">
    <property type="term" value="F:transition metal ion binding"/>
    <property type="evidence" value="ECO:0007669"/>
    <property type="project" value="TreeGrafter"/>
</dbReference>
<dbReference type="GO" id="GO:0030288">
    <property type="term" value="C:outer membrane-bounded periplasmic space"/>
    <property type="evidence" value="ECO:0007669"/>
    <property type="project" value="TreeGrafter"/>
</dbReference>